<gene>
    <name evidence="5" type="ORF">LY89DRAFT_681904</name>
</gene>
<dbReference type="SMART" id="SM00513">
    <property type="entry name" value="SAP"/>
    <property type="match status" value="1"/>
</dbReference>
<accession>A0A194XMN8</accession>
<dbReference type="STRING" id="149040.A0A194XMN8"/>
<feature type="domain" description="SAP" evidence="4">
    <location>
        <begin position="4"/>
        <end position="38"/>
    </location>
</feature>
<protein>
    <recommendedName>
        <fullName evidence="4">SAP domain-containing protein</fullName>
    </recommendedName>
</protein>
<feature type="compositionally biased region" description="Low complexity" evidence="3">
    <location>
        <begin position="62"/>
        <end position="79"/>
    </location>
</feature>
<dbReference type="PROSITE" id="PS50800">
    <property type="entry name" value="SAP"/>
    <property type="match status" value="1"/>
</dbReference>
<feature type="compositionally biased region" description="Basic and acidic residues" evidence="3">
    <location>
        <begin position="245"/>
        <end position="267"/>
    </location>
</feature>
<feature type="compositionally biased region" description="Basic and acidic residues" evidence="3">
    <location>
        <begin position="228"/>
        <end position="238"/>
    </location>
</feature>
<keyword evidence="6" id="KW-1185">Reference proteome</keyword>
<feature type="region of interest" description="Disordered" evidence="3">
    <location>
        <begin position="36"/>
        <end position="287"/>
    </location>
</feature>
<dbReference type="Pfam" id="PF02037">
    <property type="entry name" value="SAP"/>
    <property type="match status" value="1"/>
</dbReference>
<dbReference type="Gene3D" id="1.10.720.30">
    <property type="entry name" value="SAP domain"/>
    <property type="match status" value="1"/>
</dbReference>
<evidence type="ECO:0000313" key="6">
    <source>
        <dbReference type="Proteomes" id="UP000070700"/>
    </source>
</evidence>
<evidence type="ECO:0000256" key="3">
    <source>
        <dbReference type="SAM" id="MobiDB-lite"/>
    </source>
</evidence>
<sequence>MADYSQMKVPDLKKILQERGLVVSGNKADLIARLQEDDKKAGGAAAGAGEDEIDWDEDDNKATAPATATTEPAAAAVAAGGQGPVDTPIAVPNQKVDVDPSTTTDLKVSGGEDAPTATDGAVASAGTTTTEPAPAPVEEAPKQDFSIGLEKSDAQKEAEKRAARAKRFNIPENEEAKKLAERAKKFGLDGKDTVISGLDSALPERRQKRAREEKNGGNGGGGRAAKRQTPDRRSDPKPKGSAPSSKKESFGKITDDPVEKAKAEARAKRFGKPAVEATPAATATTTS</sequence>
<feature type="compositionally biased region" description="Basic and acidic residues" evidence="3">
    <location>
        <begin position="174"/>
        <end position="192"/>
    </location>
</feature>
<evidence type="ECO:0000313" key="5">
    <source>
        <dbReference type="EMBL" id="KUJ21396.1"/>
    </source>
</evidence>
<evidence type="ECO:0000256" key="1">
    <source>
        <dbReference type="ARBA" id="ARBA00022553"/>
    </source>
</evidence>
<dbReference type="Proteomes" id="UP000070700">
    <property type="component" value="Unassembled WGS sequence"/>
</dbReference>
<dbReference type="Pfam" id="PF18592">
    <property type="entry name" value="Tho1_MOS11_C"/>
    <property type="match status" value="1"/>
</dbReference>
<dbReference type="PANTHER" id="PTHR46551">
    <property type="entry name" value="SAP DOMAIN-CONTAINING RIBONUCLEOPROTEIN"/>
    <property type="match status" value="1"/>
</dbReference>
<dbReference type="GO" id="GO:0016973">
    <property type="term" value="P:poly(A)+ mRNA export from nucleus"/>
    <property type="evidence" value="ECO:0007669"/>
    <property type="project" value="TreeGrafter"/>
</dbReference>
<name>A0A194XMN8_MOLSC</name>
<dbReference type="AlphaFoldDB" id="A0A194XMN8"/>
<evidence type="ECO:0000259" key="4">
    <source>
        <dbReference type="PROSITE" id="PS50800"/>
    </source>
</evidence>
<feature type="compositionally biased region" description="Basic and acidic residues" evidence="3">
    <location>
        <begin position="202"/>
        <end position="215"/>
    </location>
</feature>
<dbReference type="RefSeq" id="XP_018075751.1">
    <property type="nucleotide sequence ID" value="XM_018214399.1"/>
</dbReference>
<feature type="compositionally biased region" description="Low complexity" evidence="3">
    <location>
        <begin position="274"/>
        <end position="287"/>
    </location>
</feature>
<dbReference type="InParanoid" id="A0A194XMN8"/>
<dbReference type="GO" id="GO:0005634">
    <property type="term" value="C:nucleus"/>
    <property type="evidence" value="ECO:0007669"/>
    <property type="project" value="TreeGrafter"/>
</dbReference>
<feature type="compositionally biased region" description="Acidic residues" evidence="3">
    <location>
        <begin position="49"/>
        <end position="59"/>
    </location>
</feature>
<dbReference type="PANTHER" id="PTHR46551:SF1">
    <property type="entry name" value="SAP DOMAIN-CONTAINING RIBONUCLEOPROTEIN"/>
    <property type="match status" value="1"/>
</dbReference>
<keyword evidence="1" id="KW-0597">Phosphoprotein</keyword>
<proteinExistence type="inferred from homology"/>
<comment type="similarity">
    <text evidence="2">Belongs to the SAP domain-containing ribonucleoprotein family.</text>
</comment>
<dbReference type="InterPro" id="IPR052240">
    <property type="entry name" value="SAP_domain_ribonucleoprotein"/>
</dbReference>
<dbReference type="InterPro" id="IPR003034">
    <property type="entry name" value="SAP_dom"/>
</dbReference>
<dbReference type="KEGG" id="psco:LY89DRAFT_681904"/>
<feature type="compositionally biased region" description="Low complexity" evidence="3">
    <location>
        <begin position="125"/>
        <end position="138"/>
    </location>
</feature>
<evidence type="ECO:0000256" key="2">
    <source>
        <dbReference type="ARBA" id="ARBA00046328"/>
    </source>
</evidence>
<feature type="compositionally biased region" description="Basic and acidic residues" evidence="3">
    <location>
        <begin position="150"/>
        <end position="162"/>
    </location>
</feature>
<dbReference type="SUPFAM" id="SSF68906">
    <property type="entry name" value="SAP domain"/>
    <property type="match status" value="1"/>
</dbReference>
<dbReference type="GeneID" id="28824125"/>
<organism evidence="5 6">
    <name type="scientific">Mollisia scopiformis</name>
    <name type="common">Conifer needle endophyte fungus</name>
    <name type="synonym">Phialocephala scopiformis</name>
    <dbReference type="NCBI Taxonomy" id="149040"/>
    <lineage>
        <taxon>Eukaryota</taxon>
        <taxon>Fungi</taxon>
        <taxon>Dikarya</taxon>
        <taxon>Ascomycota</taxon>
        <taxon>Pezizomycotina</taxon>
        <taxon>Leotiomycetes</taxon>
        <taxon>Helotiales</taxon>
        <taxon>Mollisiaceae</taxon>
        <taxon>Mollisia</taxon>
    </lineage>
</organism>
<dbReference type="InterPro" id="IPR040746">
    <property type="entry name" value="THO1_MOS11_C"/>
</dbReference>
<reference evidence="5 6" key="1">
    <citation type="submission" date="2015-10" db="EMBL/GenBank/DDBJ databases">
        <title>Full genome of DAOMC 229536 Phialocephala scopiformis, a fungal endophyte of spruce producing the potent anti-insectan compound rugulosin.</title>
        <authorList>
            <consortium name="DOE Joint Genome Institute"/>
            <person name="Walker A.K."/>
            <person name="Frasz S.L."/>
            <person name="Seifert K.A."/>
            <person name="Miller J.D."/>
            <person name="Mondo S.J."/>
            <person name="Labutti K."/>
            <person name="Lipzen A."/>
            <person name="Dockter R."/>
            <person name="Kennedy M."/>
            <person name="Grigoriev I.V."/>
            <person name="Spatafora J.W."/>
        </authorList>
    </citation>
    <scope>NUCLEOTIDE SEQUENCE [LARGE SCALE GENOMIC DNA]</scope>
    <source>
        <strain evidence="5 6">CBS 120377</strain>
    </source>
</reference>
<dbReference type="InterPro" id="IPR036361">
    <property type="entry name" value="SAP_dom_sf"/>
</dbReference>
<dbReference type="EMBL" id="KQ947408">
    <property type="protein sequence ID" value="KUJ21396.1"/>
    <property type="molecule type" value="Genomic_DNA"/>
</dbReference>
<dbReference type="OrthoDB" id="445357at2759"/>